<dbReference type="Gene3D" id="3.40.50.300">
    <property type="entry name" value="P-loop containing nucleotide triphosphate hydrolases"/>
    <property type="match status" value="1"/>
</dbReference>
<protein>
    <recommendedName>
        <fullName evidence="3">ATPase</fullName>
    </recommendedName>
</protein>
<dbReference type="Proteomes" id="UP000192566">
    <property type="component" value="Unassembled WGS sequence"/>
</dbReference>
<accession>A0A1X0DR21</accession>
<proteinExistence type="predicted"/>
<dbReference type="STRING" id="53376.BST25_08195"/>
<gene>
    <name evidence="1" type="ORF">BST25_08195</name>
</gene>
<reference evidence="1 2" key="1">
    <citation type="submission" date="2017-02" db="EMBL/GenBank/DDBJ databases">
        <title>The new phylogeny of genus Mycobacterium.</title>
        <authorList>
            <person name="Tortoli E."/>
            <person name="Trovato A."/>
            <person name="Cirillo D.M."/>
        </authorList>
    </citation>
    <scope>NUCLEOTIDE SEQUENCE [LARGE SCALE GENOMIC DNA]</scope>
    <source>
        <strain evidence="1 2">DSM 44471</strain>
    </source>
</reference>
<name>A0A1X0DR21_MYCHE</name>
<evidence type="ECO:0000313" key="2">
    <source>
        <dbReference type="Proteomes" id="UP000192566"/>
    </source>
</evidence>
<dbReference type="EMBL" id="MVHR01000008">
    <property type="protein sequence ID" value="ORA74795.1"/>
    <property type="molecule type" value="Genomic_DNA"/>
</dbReference>
<comment type="caution">
    <text evidence="1">The sequence shown here is derived from an EMBL/GenBank/DDBJ whole genome shotgun (WGS) entry which is preliminary data.</text>
</comment>
<dbReference type="PANTHER" id="PTHR34301">
    <property type="entry name" value="DNA-BINDING PROTEIN-RELATED"/>
    <property type="match status" value="1"/>
</dbReference>
<dbReference type="PANTHER" id="PTHR34301:SF8">
    <property type="entry name" value="ATPASE DOMAIN-CONTAINING PROTEIN"/>
    <property type="match status" value="1"/>
</dbReference>
<dbReference type="InterPro" id="IPR027417">
    <property type="entry name" value="P-loop_NTPase"/>
</dbReference>
<organism evidence="1 2">
    <name type="scientific">Mycobacterium heidelbergense</name>
    <dbReference type="NCBI Taxonomy" id="53376"/>
    <lineage>
        <taxon>Bacteria</taxon>
        <taxon>Bacillati</taxon>
        <taxon>Actinomycetota</taxon>
        <taxon>Actinomycetes</taxon>
        <taxon>Mycobacteriales</taxon>
        <taxon>Mycobacteriaceae</taxon>
        <taxon>Mycobacterium</taxon>
        <taxon>Mycobacterium simiae complex</taxon>
    </lineage>
</organism>
<evidence type="ECO:0000313" key="1">
    <source>
        <dbReference type="EMBL" id="ORA74795.1"/>
    </source>
</evidence>
<keyword evidence="2" id="KW-1185">Reference proteome</keyword>
<dbReference type="AlphaFoldDB" id="A0A1X0DR21"/>
<dbReference type="SUPFAM" id="SSF52540">
    <property type="entry name" value="P-loop containing nucleoside triphosphate hydrolases"/>
    <property type="match status" value="1"/>
</dbReference>
<evidence type="ECO:0008006" key="3">
    <source>
        <dbReference type="Google" id="ProtNLM"/>
    </source>
</evidence>
<sequence length="408" mass="46035">MPPYLAGREREYEVFDGLLAQDPVLENLILTGLRGVGKTVLLETFKPRAVKAGWNWVGTDLSQSASVSEDNLAVRVMTDLAVVTSAMSVPTPTPAGFGFGQQQAPATTDIPLSYQVLRQIYENAPGLVADKLKSLLTFVAMQMKAQYGHSRVVFAYDEAQNLSDNHSREEYPLSTLLDVFQYLQREQIPFMLVLTGLPTMFSKLVEARTYSERMFRVVTLGRLERSDAREAIIKPLDTASCPIRFRDETIEDICQRSGGYPYFIQFICREVFDVWISQMSMGKDPTVHIDAIQARLDDDFFAGRWERATDRQRDLLWVIAHVDEPDAEFSISEIVEKARVLLPKPFSSSHASQMLASLIERGLVHKNRFGKYSFAVPLLAGFILRTHEASKDAFMFADIIIEDDDAEN</sequence>